<sequence length="237" mass="26151">MTDSTRKVIEMNDLTELGRSLDEPVDPIARQRRRVALMREAEAGTRVRAAWSRRWAGRRLALAAAAGSVVAAGAVFTMVATESQGSPAYAAERLPDGTIKVTIREFRDAPGLERRLRKLGVRAVITYLPPEKRCVHGPGWEKRLISQRRQVFELVNVLNKDRVPVDYKEAIVHPDRIPAGYTIYVDVLYSPAQKGDKSLWRGEVIGTMEALASGPADRCVPTPWPPPHKPGTGGPAN</sequence>
<keyword evidence="2" id="KW-1133">Transmembrane helix</keyword>
<evidence type="ECO:0000256" key="2">
    <source>
        <dbReference type="SAM" id="Phobius"/>
    </source>
</evidence>
<organism evidence="3 4">
    <name type="scientific">Actinomadura litoris</name>
    <dbReference type="NCBI Taxonomy" id="2678616"/>
    <lineage>
        <taxon>Bacteria</taxon>
        <taxon>Bacillati</taxon>
        <taxon>Actinomycetota</taxon>
        <taxon>Actinomycetes</taxon>
        <taxon>Streptosporangiales</taxon>
        <taxon>Thermomonosporaceae</taxon>
        <taxon>Actinomadura</taxon>
    </lineage>
</organism>
<keyword evidence="2" id="KW-0812">Transmembrane</keyword>
<protein>
    <submittedName>
        <fullName evidence="3">Uncharacterized protein</fullName>
    </submittedName>
</protein>
<dbReference type="AlphaFoldDB" id="A0A7K1KT07"/>
<accession>A0A7K1KT07</accession>
<proteinExistence type="predicted"/>
<keyword evidence="4" id="KW-1185">Reference proteome</keyword>
<evidence type="ECO:0000313" key="3">
    <source>
        <dbReference type="EMBL" id="MUN35076.1"/>
    </source>
</evidence>
<gene>
    <name evidence="3" type="ORF">GNZ18_00445</name>
</gene>
<dbReference type="Proteomes" id="UP000432015">
    <property type="component" value="Unassembled WGS sequence"/>
</dbReference>
<evidence type="ECO:0000256" key="1">
    <source>
        <dbReference type="SAM" id="MobiDB-lite"/>
    </source>
</evidence>
<feature type="transmembrane region" description="Helical" evidence="2">
    <location>
        <begin position="60"/>
        <end position="80"/>
    </location>
</feature>
<dbReference type="EMBL" id="WOFH01000001">
    <property type="protein sequence ID" value="MUN35076.1"/>
    <property type="molecule type" value="Genomic_DNA"/>
</dbReference>
<keyword evidence="2" id="KW-0472">Membrane</keyword>
<name>A0A7K1KT07_9ACTN</name>
<comment type="caution">
    <text evidence="3">The sequence shown here is derived from an EMBL/GenBank/DDBJ whole genome shotgun (WGS) entry which is preliminary data.</text>
</comment>
<feature type="region of interest" description="Disordered" evidence="1">
    <location>
        <begin position="216"/>
        <end position="237"/>
    </location>
</feature>
<evidence type="ECO:0000313" key="4">
    <source>
        <dbReference type="Proteomes" id="UP000432015"/>
    </source>
</evidence>
<dbReference type="RefSeq" id="WP_156214073.1">
    <property type="nucleotide sequence ID" value="NZ_WOFH01000001.1"/>
</dbReference>
<reference evidence="3 4" key="1">
    <citation type="submission" date="2019-11" db="EMBL/GenBank/DDBJ databases">
        <authorList>
            <person name="Cao P."/>
        </authorList>
    </citation>
    <scope>NUCLEOTIDE SEQUENCE [LARGE SCALE GENOMIC DNA]</scope>
    <source>
        <strain evidence="3 4">NEAU-AAG5</strain>
    </source>
</reference>